<evidence type="ECO:0000313" key="2">
    <source>
        <dbReference type="EMBL" id="NME96961.1"/>
    </source>
</evidence>
<gene>
    <name evidence="2" type="ORF">HF838_01695</name>
</gene>
<sequence>MMPNNHDIFRNKRDFARAEFSTELYKPPGKPRAREAHTQAHQSTPHNAGFKNIKVPFQQKAGLPGNRA</sequence>
<dbReference type="OrthoDB" id="2382288at2"/>
<reference evidence="2 3" key="1">
    <citation type="submission" date="2020-04" db="EMBL/GenBank/DDBJ databases">
        <authorList>
            <person name="Hitch T.C.A."/>
            <person name="Wylensek D."/>
            <person name="Clavel T."/>
        </authorList>
    </citation>
    <scope>NUCLEOTIDE SEQUENCE [LARGE SCALE GENOMIC DNA]</scope>
    <source>
        <strain evidence="2 3">WB01_D5_05</strain>
    </source>
</reference>
<dbReference type="AlphaFoldDB" id="A0A848CPM3"/>
<dbReference type="EMBL" id="JABAGO010000001">
    <property type="protein sequence ID" value="NME96961.1"/>
    <property type="molecule type" value="Genomic_DNA"/>
</dbReference>
<dbReference type="RefSeq" id="WP_021622547.1">
    <property type="nucleotide sequence ID" value="NZ_CABKST010000181.1"/>
</dbReference>
<proteinExistence type="predicted"/>
<name>A0A848CPM3_ANEAE</name>
<comment type="caution">
    <text evidence="2">The sequence shown here is derived from an EMBL/GenBank/DDBJ whole genome shotgun (WGS) entry which is preliminary data.</text>
</comment>
<protein>
    <submittedName>
        <fullName evidence="2">Uncharacterized protein</fullName>
    </submittedName>
</protein>
<organism evidence="2 3">
    <name type="scientific">Aneurinibacillus aneurinilyticus</name>
    <name type="common">Bacillus aneurinolyticus</name>
    <dbReference type="NCBI Taxonomy" id="1391"/>
    <lineage>
        <taxon>Bacteria</taxon>
        <taxon>Bacillati</taxon>
        <taxon>Bacillota</taxon>
        <taxon>Bacilli</taxon>
        <taxon>Bacillales</taxon>
        <taxon>Paenibacillaceae</taxon>
        <taxon>Aneurinibacillus group</taxon>
        <taxon>Aneurinibacillus</taxon>
    </lineage>
</organism>
<feature type="region of interest" description="Disordered" evidence="1">
    <location>
        <begin position="23"/>
        <end position="68"/>
    </location>
</feature>
<dbReference type="Proteomes" id="UP000561326">
    <property type="component" value="Unassembled WGS sequence"/>
</dbReference>
<evidence type="ECO:0000313" key="3">
    <source>
        <dbReference type="Proteomes" id="UP000561326"/>
    </source>
</evidence>
<dbReference type="GeneID" id="92839976"/>
<evidence type="ECO:0000256" key="1">
    <source>
        <dbReference type="SAM" id="MobiDB-lite"/>
    </source>
</evidence>
<accession>A0A848CPM3</accession>